<keyword evidence="1" id="KW-0812">Transmembrane</keyword>
<name>A0A6L5YXF1_9RHOB</name>
<dbReference type="EMBL" id="WIND01000001">
    <property type="protein sequence ID" value="MSU88515.1"/>
    <property type="molecule type" value="Genomic_DNA"/>
</dbReference>
<evidence type="ECO:0000256" key="1">
    <source>
        <dbReference type="SAM" id="Phobius"/>
    </source>
</evidence>
<organism evidence="2 3">
    <name type="scientific">Halovulum marinum</name>
    <dbReference type="NCBI Taxonomy" id="2662447"/>
    <lineage>
        <taxon>Bacteria</taxon>
        <taxon>Pseudomonadati</taxon>
        <taxon>Pseudomonadota</taxon>
        <taxon>Alphaproteobacteria</taxon>
        <taxon>Rhodobacterales</taxon>
        <taxon>Paracoccaceae</taxon>
        <taxon>Halovulum</taxon>
    </lineage>
</organism>
<proteinExistence type="predicted"/>
<keyword evidence="1" id="KW-1133">Transmembrane helix</keyword>
<comment type="caution">
    <text evidence="2">The sequence shown here is derived from an EMBL/GenBank/DDBJ whole genome shotgun (WGS) entry which is preliminary data.</text>
</comment>
<reference evidence="2 3" key="1">
    <citation type="submission" date="2019-10" db="EMBL/GenBank/DDBJ databases">
        <title>Cognatihalovulum marinum gen. nov. sp. nov., a new member of the family Rhodobacteraceae isolated from deep seawater of the Northwest Indian Ocean.</title>
        <authorList>
            <person name="Ruan C."/>
            <person name="Wang J."/>
            <person name="Zheng X."/>
            <person name="Song L."/>
            <person name="Zhu Y."/>
            <person name="Huang Y."/>
            <person name="Lu Z."/>
            <person name="Du W."/>
            <person name="Huang L."/>
            <person name="Dai X."/>
        </authorList>
    </citation>
    <scope>NUCLEOTIDE SEQUENCE [LARGE SCALE GENOMIC DNA]</scope>
    <source>
        <strain evidence="2 3">2CG4</strain>
    </source>
</reference>
<gene>
    <name evidence="2" type="ORF">GE300_02640</name>
</gene>
<sequence>MTLSAAVLLFLAFFGNVAAGALGAGVVLGDVAEMLMLFVSSILFVIGVLAREALAGMAPQEGPSDREEFR</sequence>
<accession>A0A6L5YXF1</accession>
<evidence type="ECO:0000313" key="2">
    <source>
        <dbReference type="EMBL" id="MSU88515.1"/>
    </source>
</evidence>
<protein>
    <submittedName>
        <fullName evidence="2">Uncharacterized protein</fullName>
    </submittedName>
</protein>
<dbReference type="AlphaFoldDB" id="A0A6L5YXF1"/>
<keyword evidence="1" id="KW-0472">Membrane</keyword>
<feature type="transmembrane region" description="Helical" evidence="1">
    <location>
        <begin position="33"/>
        <end position="50"/>
    </location>
</feature>
<evidence type="ECO:0000313" key="3">
    <source>
        <dbReference type="Proteomes" id="UP000474957"/>
    </source>
</evidence>
<dbReference type="Proteomes" id="UP000474957">
    <property type="component" value="Unassembled WGS sequence"/>
</dbReference>
<keyword evidence="3" id="KW-1185">Reference proteome</keyword>